<dbReference type="OrthoDB" id="10550799at2759"/>
<feature type="transmembrane region" description="Helical" evidence="2">
    <location>
        <begin position="176"/>
        <end position="196"/>
    </location>
</feature>
<dbReference type="HOGENOM" id="CLU_1214534_0_0_1"/>
<evidence type="ECO:0000313" key="3">
    <source>
        <dbReference type="EMBL" id="KEQ68447.1"/>
    </source>
</evidence>
<reference evidence="3 4" key="1">
    <citation type="journal article" date="2014" name="BMC Genomics">
        <title>Genome sequencing of four Aureobasidium pullulans varieties: biotechnological potential, stress tolerance, and description of new species.</title>
        <authorList>
            <person name="Gostin Ar C."/>
            <person name="Ohm R.A."/>
            <person name="Kogej T."/>
            <person name="Sonjak S."/>
            <person name="Turk M."/>
            <person name="Zajc J."/>
            <person name="Zalar P."/>
            <person name="Grube M."/>
            <person name="Sun H."/>
            <person name="Han J."/>
            <person name="Sharma A."/>
            <person name="Chiniquy J."/>
            <person name="Ngan C.Y."/>
            <person name="Lipzen A."/>
            <person name="Barry K."/>
            <person name="Grigoriev I.V."/>
            <person name="Gunde-Cimerman N."/>
        </authorList>
    </citation>
    <scope>NUCLEOTIDE SEQUENCE [LARGE SCALE GENOMIC DNA]</scope>
    <source>
        <strain evidence="3 4">CBS 147.97</strain>
    </source>
</reference>
<dbReference type="Proteomes" id="UP000027730">
    <property type="component" value="Unassembled WGS sequence"/>
</dbReference>
<feature type="compositionally biased region" description="Basic and acidic residues" evidence="1">
    <location>
        <begin position="34"/>
        <end position="52"/>
    </location>
</feature>
<feature type="compositionally biased region" description="Polar residues" evidence="1">
    <location>
        <begin position="55"/>
        <end position="87"/>
    </location>
</feature>
<feature type="region of interest" description="Disordered" evidence="1">
    <location>
        <begin position="1"/>
        <end position="87"/>
    </location>
</feature>
<feature type="compositionally biased region" description="Basic and acidic residues" evidence="1">
    <location>
        <begin position="9"/>
        <end position="19"/>
    </location>
</feature>
<keyword evidence="2" id="KW-0812">Transmembrane</keyword>
<protein>
    <submittedName>
        <fullName evidence="3">Uncharacterized protein</fullName>
    </submittedName>
</protein>
<proteinExistence type="predicted"/>
<dbReference type="GeneID" id="25412672"/>
<evidence type="ECO:0000313" key="4">
    <source>
        <dbReference type="Proteomes" id="UP000027730"/>
    </source>
</evidence>
<sequence>MTEISLFDGEPRTPARHVENGVSRADAETNSTVETRRESRLSGVHVDTRVGESLRSASRRVSPSGTAEDSPASSTSNHSRQDSTASYTPLRSARGSLSLGGTAHHSVLSMRCSSVISREALALPLADTDTLVLVPDAVANRSPLCTRTDAECTEPQTRQQVPATRRRRKGRRYVEVRNTSIMTSILCVLLVVALSICE</sequence>
<keyword evidence="2" id="KW-1133">Transmembrane helix</keyword>
<accession>A0A074WEW8</accession>
<organism evidence="3 4">
    <name type="scientific">Aureobasidium namibiae CBS 147.97</name>
    <dbReference type="NCBI Taxonomy" id="1043004"/>
    <lineage>
        <taxon>Eukaryota</taxon>
        <taxon>Fungi</taxon>
        <taxon>Dikarya</taxon>
        <taxon>Ascomycota</taxon>
        <taxon>Pezizomycotina</taxon>
        <taxon>Dothideomycetes</taxon>
        <taxon>Dothideomycetidae</taxon>
        <taxon>Dothideales</taxon>
        <taxon>Saccotheciaceae</taxon>
        <taxon>Aureobasidium</taxon>
    </lineage>
</organism>
<dbReference type="RefSeq" id="XP_013422593.1">
    <property type="nucleotide sequence ID" value="XM_013567139.1"/>
</dbReference>
<dbReference type="EMBL" id="KL584730">
    <property type="protein sequence ID" value="KEQ68447.1"/>
    <property type="molecule type" value="Genomic_DNA"/>
</dbReference>
<keyword evidence="4" id="KW-1185">Reference proteome</keyword>
<evidence type="ECO:0000256" key="2">
    <source>
        <dbReference type="SAM" id="Phobius"/>
    </source>
</evidence>
<keyword evidence="2" id="KW-0472">Membrane</keyword>
<dbReference type="AlphaFoldDB" id="A0A074WEW8"/>
<gene>
    <name evidence="3" type="ORF">M436DRAFT_58517</name>
</gene>
<name>A0A074WEW8_9PEZI</name>
<evidence type="ECO:0000256" key="1">
    <source>
        <dbReference type="SAM" id="MobiDB-lite"/>
    </source>
</evidence>